<dbReference type="EMBL" id="QUMU01000010">
    <property type="protein sequence ID" value="REG27137.1"/>
    <property type="molecule type" value="Genomic_DNA"/>
</dbReference>
<reference evidence="1 2" key="1">
    <citation type="submission" date="2018-08" db="EMBL/GenBank/DDBJ databases">
        <title>Genomic Encyclopedia of Archaeal and Bacterial Type Strains, Phase II (KMG-II): from individual species to whole genera.</title>
        <authorList>
            <person name="Goeker M."/>
        </authorList>
    </citation>
    <scope>NUCLEOTIDE SEQUENCE [LARGE SCALE GENOMIC DNA]</scope>
    <source>
        <strain evidence="1 2">DSM 2261</strain>
    </source>
</reference>
<keyword evidence="2" id="KW-1185">Reference proteome</keyword>
<proteinExistence type="predicted"/>
<accession>A0ABX9JUA4</accession>
<evidence type="ECO:0000313" key="1">
    <source>
        <dbReference type="EMBL" id="REG27137.1"/>
    </source>
</evidence>
<protein>
    <submittedName>
        <fullName evidence="1">Uncharacterized protein</fullName>
    </submittedName>
</protein>
<gene>
    <name evidence="1" type="ORF">ATI61_110144</name>
</gene>
<name>A0ABX9JUA4_9BACT</name>
<dbReference type="Proteomes" id="UP000256345">
    <property type="component" value="Unassembled WGS sequence"/>
</dbReference>
<evidence type="ECO:0000313" key="2">
    <source>
        <dbReference type="Proteomes" id="UP000256345"/>
    </source>
</evidence>
<comment type="caution">
    <text evidence="1">The sequence shown here is derived from an EMBL/GenBank/DDBJ whole genome shotgun (WGS) entry which is preliminary data.</text>
</comment>
<organism evidence="1 2">
    <name type="scientific">Archangium gephyra</name>
    <dbReference type="NCBI Taxonomy" id="48"/>
    <lineage>
        <taxon>Bacteria</taxon>
        <taxon>Pseudomonadati</taxon>
        <taxon>Myxococcota</taxon>
        <taxon>Myxococcia</taxon>
        <taxon>Myxococcales</taxon>
        <taxon>Cystobacterineae</taxon>
        <taxon>Archangiaceae</taxon>
        <taxon>Archangium</taxon>
    </lineage>
</organism>
<sequence>MNSNVWVNVTGREAGGLLGAAYNSPDTTQFIGCSVTIYPTGPSGMTCYARDPANNTVSCTTNSAELIKAALALNSDGYLQFAWDETGWCTWLMVNNLSSYTKK</sequence>